<protein>
    <submittedName>
        <fullName evidence="5">sn-glycerol-3-phosphate import ATP-binding protein UgpC</fullName>
    </submittedName>
</protein>
<dbReference type="InterPro" id="IPR003439">
    <property type="entry name" value="ABC_transporter-like_ATP-bd"/>
</dbReference>
<evidence type="ECO:0000259" key="4">
    <source>
        <dbReference type="PROSITE" id="PS50893"/>
    </source>
</evidence>
<dbReference type="GO" id="GO:0005524">
    <property type="term" value="F:ATP binding"/>
    <property type="evidence" value="ECO:0007669"/>
    <property type="project" value="UniProtKB-KW"/>
</dbReference>
<dbReference type="InterPro" id="IPR008995">
    <property type="entry name" value="Mo/tungstate-bd_C_term_dom"/>
</dbReference>
<keyword evidence="6" id="KW-1185">Reference proteome</keyword>
<organism evidence="5 6">
    <name type="scientific">Pontiella sulfatireligans</name>
    <dbReference type="NCBI Taxonomy" id="2750658"/>
    <lineage>
        <taxon>Bacteria</taxon>
        <taxon>Pseudomonadati</taxon>
        <taxon>Kiritimatiellota</taxon>
        <taxon>Kiritimatiellia</taxon>
        <taxon>Kiritimatiellales</taxon>
        <taxon>Pontiellaceae</taxon>
        <taxon>Pontiella</taxon>
    </lineage>
</organism>
<dbReference type="GO" id="GO:0055052">
    <property type="term" value="C:ATP-binding cassette (ABC) transporter complex, substrate-binding subunit-containing"/>
    <property type="evidence" value="ECO:0007669"/>
    <property type="project" value="TreeGrafter"/>
</dbReference>
<dbReference type="InterPro" id="IPR027417">
    <property type="entry name" value="P-loop_NTPase"/>
</dbReference>
<dbReference type="PANTHER" id="PTHR43875:SF1">
    <property type="entry name" value="OSMOPROTECTIVE COMPOUNDS UPTAKE ATP-BINDING PROTEIN GGTA"/>
    <property type="match status" value="1"/>
</dbReference>
<dbReference type="Pfam" id="PF00005">
    <property type="entry name" value="ABC_tran"/>
    <property type="match status" value="1"/>
</dbReference>
<accession>A0A6C2UM45</accession>
<dbReference type="InterPro" id="IPR040582">
    <property type="entry name" value="OB_MalK-like"/>
</dbReference>
<keyword evidence="3 5" id="KW-0067">ATP-binding</keyword>
<keyword evidence="2" id="KW-0547">Nucleotide-binding</keyword>
<dbReference type="InterPro" id="IPR003593">
    <property type="entry name" value="AAA+_ATPase"/>
</dbReference>
<dbReference type="InterPro" id="IPR047641">
    <property type="entry name" value="ABC_transpr_MalK/UgpC-like"/>
</dbReference>
<evidence type="ECO:0000256" key="2">
    <source>
        <dbReference type="ARBA" id="ARBA00022741"/>
    </source>
</evidence>
<dbReference type="SMART" id="SM00382">
    <property type="entry name" value="AAA"/>
    <property type="match status" value="1"/>
</dbReference>
<dbReference type="InterPro" id="IPR017871">
    <property type="entry name" value="ABC_transporter-like_CS"/>
</dbReference>
<evidence type="ECO:0000313" key="5">
    <source>
        <dbReference type="EMBL" id="VGO21325.1"/>
    </source>
</evidence>
<dbReference type="SUPFAM" id="SSF50331">
    <property type="entry name" value="MOP-like"/>
    <property type="match status" value="1"/>
</dbReference>
<dbReference type="Gene3D" id="2.40.50.140">
    <property type="entry name" value="Nucleic acid-binding proteins"/>
    <property type="match status" value="1"/>
</dbReference>
<proteinExistence type="predicted"/>
<reference evidence="5 6" key="1">
    <citation type="submission" date="2019-04" db="EMBL/GenBank/DDBJ databases">
        <authorList>
            <person name="Van Vliet M D."/>
        </authorList>
    </citation>
    <scope>NUCLEOTIDE SEQUENCE [LARGE SCALE GENOMIC DNA]</scope>
    <source>
        <strain evidence="5 6">F21</strain>
    </source>
</reference>
<dbReference type="AlphaFoldDB" id="A0A6C2UM45"/>
<dbReference type="Pfam" id="PF17912">
    <property type="entry name" value="OB_MalK"/>
    <property type="match status" value="1"/>
</dbReference>
<sequence>MANVHLERVSKKFEDGVEVVRGINLQIEDGEFLVLVGPSGCGKSTTLRMVAGLEEISSGTIRIGNLVVNNVPPKDRDIAMVFQNYALYPHMTVYDNMAFGLKLRKIPKAKINDRVMKAAAILGLEDLLKRKPKALSGGQRQRVAMGRAIVRKPAVFLFDEPLSNLDAKKRVEMRKEILQLHRRLQTTMIYVTHDQIEAMTLGNRICVMNEGGIEQVGPPSVIFDHPASLFVARFIGTPPMNIFEGTLVMNQKLTFNAGSFSIPLPEEQAALLAAHEGKNVCLGIRPRALSIADGSKNREGLISGTVEVSEMLGEEVLLHMACEGHEFIASIHPHEATSIQKEQVHFAPDLRLAHVFDAETGRNLTLPAEVAQSTLPEGASG</sequence>
<dbReference type="Proteomes" id="UP000346198">
    <property type="component" value="Unassembled WGS sequence"/>
</dbReference>
<dbReference type="CDD" id="cd03301">
    <property type="entry name" value="ABC_MalK_N"/>
    <property type="match status" value="1"/>
</dbReference>
<dbReference type="Gene3D" id="2.40.50.100">
    <property type="match status" value="1"/>
</dbReference>
<dbReference type="EMBL" id="CAAHFH010000002">
    <property type="protein sequence ID" value="VGO21325.1"/>
    <property type="molecule type" value="Genomic_DNA"/>
</dbReference>
<dbReference type="Gene3D" id="3.40.50.300">
    <property type="entry name" value="P-loop containing nucleotide triphosphate hydrolases"/>
    <property type="match status" value="1"/>
</dbReference>
<evidence type="ECO:0000256" key="3">
    <source>
        <dbReference type="ARBA" id="ARBA00022840"/>
    </source>
</evidence>
<dbReference type="NCBIfam" id="NF008653">
    <property type="entry name" value="PRK11650.1"/>
    <property type="match status" value="1"/>
</dbReference>
<evidence type="ECO:0000256" key="1">
    <source>
        <dbReference type="ARBA" id="ARBA00022448"/>
    </source>
</evidence>
<dbReference type="SUPFAM" id="SSF52540">
    <property type="entry name" value="P-loop containing nucleoside triphosphate hydrolases"/>
    <property type="match status" value="1"/>
</dbReference>
<evidence type="ECO:0000313" key="6">
    <source>
        <dbReference type="Proteomes" id="UP000346198"/>
    </source>
</evidence>
<feature type="domain" description="ABC transporter" evidence="4">
    <location>
        <begin position="4"/>
        <end position="235"/>
    </location>
</feature>
<dbReference type="InterPro" id="IPR015855">
    <property type="entry name" value="ABC_transpr_MalK-like"/>
</dbReference>
<dbReference type="GO" id="GO:0140359">
    <property type="term" value="F:ABC-type transporter activity"/>
    <property type="evidence" value="ECO:0007669"/>
    <property type="project" value="InterPro"/>
</dbReference>
<dbReference type="FunFam" id="3.40.50.300:FF:000042">
    <property type="entry name" value="Maltose/maltodextrin ABC transporter, ATP-binding protein"/>
    <property type="match status" value="1"/>
</dbReference>
<dbReference type="GO" id="GO:0016887">
    <property type="term" value="F:ATP hydrolysis activity"/>
    <property type="evidence" value="ECO:0007669"/>
    <property type="project" value="InterPro"/>
</dbReference>
<dbReference type="PANTHER" id="PTHR43875">
    <property type="entry name" value="MALTODEXTRIN IMPORT ATP-BINDING PROTEIN MSMX"/>
    <property type="match status" value="1"/>
</dbReference>
<dbReference type="RefSeq" id="WP_136062803.1">
    <property type="nucleotide sequence ID" value="NZ_CAAHFH010000002.1"/>
</dbReference>
<dbReference type="PROSITE" id="PS50893">
    <property type="entry name" value="ABC_TRANSPORTER_2"/>
    <property type="match status" value="1"/>
</dbReference>
<keyword evidence="1" id="KW-0813">Transport</keyword>
<dbReference type="InterPro" id="IPR012340">
    <property type="entry name" value="NA-bd_OB-fold"/>
</dbReference>
<dbReference type="GO" id="GO:0008643">
    <property type="term" value="P:carbohydrate transport"/>
    <property type="evidence" value="ECO:0007669"/>
    <property type="project" value="InterPro"/>
</dbReference>
<dbReference type="PROSITE" id="PS00211">
    <property type="entry name" value="ABC_TRANSPORTER_1"/>
    <property type="match status" value="1"/>
</dbReference>
<name>A0A6C2UM45_9BACT</name>
<gene>
    <name evidence="5" type="primary">ugpC</name>
    <name evidence="5" type="ORF">SCARR_03397</name>
</gene>